<sequence>MKIVVIGGSGLIGSKVVNRLRQGGHEVIAASPSTGVNTVTGDGLPEAMEATDVVVDVANSPSFEGAAAWDFFFNSGNNLFAAEKAARVKHHVALSVVGTEQLLDSGYFRAKQLQEQLVQESSVPYTILRATQFFEFLSGIAGFSTVDQVVRLPPALLQPVAADDVAETLAQLSLRSPVNGTVELAGPQPYRLSDVVGRVLAVNHDERLVISDPAARYFGVTISERALVPGSQPPFIGSVSLDDWLARTRVQAA</sequence>
<evidence type="ECO:0000313" key="3">
    <source>
        <dbReference type="Proteomes" id="UP000095463"/>
    </source>
</evidence>
<dbReference type="Proteomes" id="UP000095463">
    <property type="component" value="Unassembled WGS sequence"/>
</dbReference>
<keyword evidence="3" id="KW-1185">Reference proteome</keyword>
<dbReference type="SUPFAM" id="SSF51735">
    <property type="entry name" value="NAD(P)-binding Rossmann-fold domains"/>
    <property type="match status" value="1"/>
</dbReference>
<evidence type="ECO:0000259" key="1">
    <source>
        <dbReference type="Pfam" id="PF13460"/>
    </source>
</evidence>
<dbReference type="InterPro" id="IPR051207">
    <property type="entry name" value="ComplexI_NDUFA9_subunit"/>
</dbReference>
<organism evidence="2 3">
    <name type="scientific">Devosia insulae DS-56</name>
    <dbReference type="NCBI Taxonomy" id="1116389"/>
    <lineage>
        <taxon>Bacteria</taxon>
        <taxon>Pseudomonadati</taxon>
        <taxon>Pseudomonadota</taxon>
        <taxon>Alphaproteobacteria</taxon>
        <taxon>Hyphomicrobiales</taxon>
        <taxon>Devosiaceae</taxon>
        <taxon>Devosia</taxon>
    </lineage>
</organism>
<dbReference type="Gene3D" id="3.40.50.720">
    <property type="entry name" value="NAD(P)-binding Rossmann-like Domain"/>
    <property type="match status" value="1"/>
</dbReference>
<dbReference type="EMBL" id="LAJE02000365">
    <property type="protein sequence ID" value="OEO28505.1"/>
    <property type="molecule type" value="Genomic_DNA"/>
</dbReference>
<name>A0A1E5XIU2_9HYPH</name>
<dbReference type="RefSeq" id="WP_069912172.1">
    <property type="nucleotide sequence ID" value="NZ_LAJE02000365.1"/>
</dbReference>
<dbReference type="GO" id="GO:0044877">
    <property type="term" value="F:protein-containing complex binding"/>
    <property type="evidence" value="ECO:0007669"/>
    <property type="project" value="TreeGrafter"/>
</dbReference>
<feature type="domain" description="NAD(P)-binding" evidence="1">
    <location>
        <begin position="7"/>
        <end position="171"/>
    </location>
</feature>
<dbReference type="OrthoDB" id="9771302at2"/>
<gene>
    <name evidence="2" type="ORF">VW23_004395</name>
</gene>
<dbReference type="PANTHER" id="PTHR12126">
    <property type="entry name" value="NADH-UBIQUINONE OXIDOREDUCTASE 39 KDA SUBUNIT-RELATED"/>
    <property type="match status" value="1"/>
</dbReference>
<dbReference type="InterPro" id="IPR036291">
    <property type="entry name" value="NAD(P)-bd_dom_sf"/>
</dbReference>
<comment type="caution">
    <text evidence="2">The sequence shown here is derived from an EMBL/GenBank/DDBJ whole genome shotgun (WGS) entry which is preliminary data.</text>
</comment>
<accession>A0A1E5XIU2</accession>
<evidence type="ECO:0000313" key="2">
    <source>
        <dbReference type="EMBL" id="OEO28505.1"/>
    </source>
</evidence>
<dbReference type="AlphaFoldDB" id="A0A1E5XIU2"/>
<dbReference type="PANTHER" id="PTHR12126:SF11">
    <property type="entry name" value="NADH DEHYDROGENASE [UBIQUINONE] 1 ALPHA SUBCOMPLEX SUBUNIT 9, MITOCHONDRIAL"/>
    <property type="match status" value="1"/>
</dbReference>
<dbReference type="Pfam" id="PF13460">
    <property type="entry name" value="NAD_binding_10"/>
    <property type="match status" value="1"/>
</dbReference>
<proteinExistence type="predicted"/>
<reference evidence="2 3" key="1">
    <citation type="journal article" date="2015" name="Genome Announc.">
        <title>Genome Assemblies of Three Soil-Associated Devosia species: D. insulae, D. limi, and D. soli.</title>
        <authorList>
            <person name="Hassan Y.I."/>
            <person name="Lepp D."/>
            <person name="Zhou T."/>
        </authorList>
    </citation>
    <scope>NUCLEOTIDE SEQUENCE [LARGE SCALE GENOMIC DNA]</scope>
    <source>
        <strain evidence="2 3">DS-56</strain>
    </source>
</reference>
<dbReference type="InterPro" id="IPR016040">
    <property type="entry name" value="NAD(P)-bd_dom"/>
</dbReference>
<protein>
    <submittedName>
        <fullName evidence="2">NmrA family transcriptional regulator</fullName>
    </submittedName>
</protein>